<dbReference type="OrthoDB" id="9805576at2"/>
<dbReference type="InterPro" id="IPR050406">
    <property type="entry name" value="FGGY_Carb_Kinase"/>
</dbReference>
<dbReference type="GO" id="GO:0016773">
    <property type="term" value="F:phosphotransferase activity, alcohol group as acceptor"/>
    <property type="evidence" value="ECO:0007669"/>
    <property type="project" value="InterPro"/>
</dbReference>
<protein>
    <recommendedName>
        <fullName evidence="9">Xylulokinase</fullName>
    </recommendedName>
</protein>
<feature type="domain" description="Carbohydrate kinase FGGY N-terminal" evidence="5">
    <location>
        <begin position="10"/>
        <end position="254"/>
    </location>
</feature>
<dbReference type="GO" id="GO:0005975">
    <property type="term" value="P:carbohydrate metabolic process"/>
    <property type="evidence" value="ECO:0007669"/>
    <property type="project" value="InterPro"/>
</dbReference>
<proteinExistence type="inferred from homology"/>
<dbReference type="CDD" id="cd07808">
    <property type="entry name" value="ASKHA_NBD_FGGY_EcXK-like"/>
    <property type="match status" value="1"/>
</dbReference>
<accession>A0A1M7ZPT5</accession>
<dbReference type="InterPro" id="IPR018485">
    <property type="entry name" value="FGGY_C"/>
</dbReference>
<gene>
    <name evidence="7" type="ORF">SAMN02745172_03325</name>
</gene>
<dbReference type="PIRSF" id="PIRSF000538">
    <property type="entry name" value="GlpK"/>
    <property type="match status" value="1"/>
</dbReference>
<evidence type="ECO:0000256" key="1">
    <source>
        <dbReference type="ARBA" id="ARBA00009156"/>
    </source>
</evidence>
<name>A0A1M7ZPT5_9HYPH</name>
<feature type="domain" description="Carbohydrate kinase FGGY C-terminal" evidence="6">
    <location>
        <begin position="266"/>
        <end position="447"/>
    </location>
</feature>
<dbReference type="Gene3D" id="3.30.420.40">
    <property type="match status" value="2"/>
</dbReference>
<organism evidence="7 8">
    <name type="scientific">Pseudoxanthobacter soli DSM 19599</name>
    <dbReference type="NCBI Taxonomy" id="1123029"/>
    <lineage>
        <taxon>Bacteria</taxon>
        <taxon>Pseudomonadati</taxon>
        <taxon>Pseudomonadota</taxon>
        <taxon>Alphaproteobacteria</taxon>
        <taxon>Hyphomicrobiales</taxon>
        <taxon>Segnochrobactraceae</taxon>
        <taxon>Pseudoxanthobacter</taxon>
    </lineage>
</organism>
<dbReference type="InterPro" id="IPR043129">
    <property type="entry name" value="ATPase_NBD"/>
</dbReference>
<keyword evidence="2 4" id="KW-0808">Transferase</keyword>
<dbReference type="AlphaFoldDB" id="A0A1M7ZPT5"/>
<dbReference type="Pfam" id="PF00370">
    <property type="entry name" value="FGGY_N"/>
    <property type="match status" value="1"/>
</dbReference>
<evidence type="ECO:0000256" key="3">
    <source>
        <dbReference type="ARBA" id="ARBA00022777"/>
    </source>
</evidence>
<dbReference type="InterPro" id="IPR000577">
    <property type="entry name" value="Carb_kinase_FGGY"/>
</dbReference>
<sequence length="522" mass="55251">MTHPASCDLTLAIDVGTGSARAALVDAAGRIVSIAGREYEQIVPRFGWSQQRPADWWDGVAGAIREVLDGNPGARERIAAICACGQMHGTVLIDDAGNLTRETVPLWNDKRTVDLVAAFEAANAPDSYLTESGNPPTPAWAAFKLQWIRDTEPEAFARSATVLAPKDYINFRLTGEIATDVTEASCNFLMNPATRDWSAAMIARLGLDARMMPPIRQPEAILGGITEAAARATGLAAGTPVLVGGADYPMALLGSGVCRPGLASEVLGTSCIITLITGEAVLDPEISNVATMEGNWGPFMLLESGGDAMRWARRALHDGEAGYGEIVEKAAQAPAGSAGLIFLPYLTGERFGAHRNARAQFFGLGASHGLAHLDRAVMEGVALGVARHIRVLEENSGLKVSRVIASGGGARTPLWLKIKASAYGIPVVVPQEPECGVIGCAALAATATGRFSRVEDAADAFVRFADEIAPDPRWSDIYAATQPVFDRLYRHSQALYDDLDQLASRTAAIDARFGEDAATPMG</sequence>
<dbReference type="PROSITE" id="PS00445">
    <property type="entry name" value="FGGY_KINASES_2"/>
    <property type="match status" value="1"/>
</dbReference>
<evidence type="ECO:0000313" key="8">
    <source>
        <dbReference type="Proteomes" id="UP000186406"/>
    </source>
</evidence>
<evidence type="ECO:0000256" key="4">
    <source>
        <dbReference type="RuleBase" id="RU003733"/>
    </source>
</evidence>
<evidence type="ECO:0000313" key="7">
    <source>
        <dbReference type="EMBL" id="SHO66666.1"/>
    </source>
</evidence>
<dbReference type="GO" id="GO:0016301">
    <property type="term" value="F:kinase activity"/>
    <property type="evidence" value="ECO:0007669"/>
    <property type="project" value="UniProtKB-KW"/>
</dbReference>
<evidence type="ECO:0000256" key="2">
    <source>
        <dbReference type="ARBA" id="ARBA00022679"/>
    </source>
</evidence>
<dbReference type="InterPro" id="IPR018484">
    <property type="entry name" value="FGGY_N"/>
</dbReference>
<evidence type="ECO:0000259" key="5">
    <source>
        <dbReference type="Pfam" id="PF00370"/>
    </source>
</evidence>
<dbReference type="PANTHER" id="PTHR43095">
    <property type="entry name" value="SUGAR KINASE"/>
    <property type="match status" value="1"/>
</dbReference>
<dbReference type="PANTHER" id="PTHR43095:SF5">
    <property type="entry name" value="XYLULOSE KINASE"/>
    <property type="match status" value="1"/>
</dbReference>
<dbReference type="Pfam" id="PF02782">
    <property type="entry name" value="FGGY_C"/>
    <property type="match status" value="1"/>
</dbReference>
<comment type="similarity">
    <text evidence="1 4">Belongs to the FGGY kinase family.</text>
</comment>
<dbReference type="Proteomes" id="UP000186406">
    <property type="component" value="Unassembled WGS sequence"/>
</dbReference>
<evidence type="ECO:0008006" key="9">
    <source>
        <dbReference type="Google" id="ProtNLM"/>
    </source>
</evidence>
<evidence type="ECO:0000259" key="6">
    <source>
        <dbReference type="Pfam" id="PF02782"/>
    </source>
</evidence>
<dbReference type="STRING" id="1123029.SAMN02745172_03325"/>
<dbReference type="InterPro" id="IPR018483">
    <property type="entry name" value="Carb_kinase_FGGY_CS"/>
</dbReference>
<dbReference type="SUPFAM" id="SSF53067">
    <property type="entry name" value="Actin-like ATPase domain"/>
    <property type="match status" value="2"/>
</dbReference>
<dbReference type="EMBL" id="FRXO01000007">
    <property type="protein sequence ID" value="SHO66666.1"/>
    <property type="molecule type" value="Genomic_DNA"/>
</dbReference>
<keyword evidence="8" id="KW-1185">Reference proteome</keyword>
<reference evidence="7 8" key="1">
    <citation type="submission" date="2016-12" db="EMBL/GenBank/DDBJ databases">
        <authorList>
            <person name="Song W.-J."/>
            <person name="Kurnit D.M."/>
        </authorList>
    </citation>
    <scope>NUCLEOTIDE SEQUENCE [LARGE SCALE GENOMIC DNA]</scope>
    <source>
        <strain evidence="7 8">DSM 19599</strain>
    </source>
</reference>
<keyword evidence="3 4" id="KW-0418">Kinase</keyword>